<keyword evidence="2" id="KW-0813">Transport</keyword>
<evidence type="ECO:0000256" key="1">
    <source>
        <dbReference type="ARBA" id="ARBA00004370"/>
    </source>
</evidence>
<keyword evidence="5 8" id="KW-1133">Transmembrane helix</keyword>
<gene>
    <name evidence="10" type="ORF">SLEP1_g30166</name>
</gene>
<evidence type="ECO:0000256" key="2">
    <source>
        <dbReference type="ARBA" id="ARBA00022448"/>
    </source>
</evidence>
<keyword evidence="4" id="KW-0029">Amino-acid transport</keyword>
<evidence type="ECO:0000256" key="5">
    <source>
        <dbReference type="ARBA" id="ARBA00022989"/>
    </source>
</evidence>
<dbReference type="PANTHER" id="PTHR48017">
    <property type="entry name" value="OS05G0424000 PROTEIN-RELATED"/>
    <property type="match status" value="1"/>
</dbReference>
<dbReference type="GO" id="GO:0006865">
    <property type="term" value="P:amino acid transport"/>
    <property type="evidence" value="ECO:0007669"/>
    <property type="project" value="UniProtKB-KW"/>
</dbReference>
<dbReference type="Proteomes" id="UP001054252">
    <property type="component" value="Unassembled WGS sequence"/>
</dbReference>
<feature type="transmembrane region" description="Helical" evidence="8">
    <location>
        <begin position="40"/>
        <end position="60"/>
    </location>
</feature>
<protein>
    <recommendedName>
        <fullName evidence="9">Amino acid transporter transmembrane domain-containing protein</fullName>
    </recommendedName>
</protein>
<name>A0AAV5K9D1_9ROSI</name>
<dbReference type="Pfam" id="PF01490">
    <property type="entry name" value="Aa_trans"/>
    <property type="match status" value="1"/>
</dbReference>
<dbReference type="GO" id="GO:0016020">
    <property type="term" value="C:membrane"/>
    <property type="evidence" value="ECO:0007669"/>
    <property type="project" value="UniProtKB-SubCell"/>
</dbReference>
<keyword evidence="11" id="KW-1185">Reference proteome</keyword>
<reference evidence="10 11" key="1">
    <citation type="journal article" date="2021" name="Commun. Biol.">
        <title>The genome of Shorea leprosula (Dipterocarpaceae) highlights the ecological relevance of drought in aseasonal tropical rainforests.</title>
        <authorList>
            <person name="Ng K.K.S."/>
            <person name="Kobayashi M.J."/>
            <person name="Fawcett J.A."/>
            <person name="Hatakeyama M."/>
            <person name="Paape T."/>
            <person name="Ng C.H."/>
            <person name="Ang C.C."/>
            <person name="Tnah L.H."/>
            <person name="Lee C.T."/>
            <person name="Nishiyama T."/>
            <person name="Sese J."/>
            <person name="O'Brien M.J."/>
            <person name="Copetti D."/>
            <person name="Mohd Noor M.I."/>
            <person name="Ong R.C."/>
            <person name="Putra M."/>
            <person name="Sireger I.Z."/>
            <person name="Indrioko S."/>
            <person name="Kosugi Y."/>
            <person name="Izuno A."/>
            <person name="Isagi Y."/>
            <person name="Lee S.L."/>
            <person name="Shimizu K.K."/>
        </authorList>
    </citation>
    <scope>NUCLEOTIDE SEQUENCE [LARGE SCALE GENOMIC DNA]</scope>
    <source>
        <strain evidence="10">214</strain>
    </source>
</reference>
<dbReference type="EMBL" id="BPVZ01000054">
    <property type="protein sequence ID" value="GKV19980.1"/>
    <property type="molecule type" value="Genomic_DNA"/>
</dbReference>
<evidence type="ECO:0000256" key="6">
    <source>
        <dbReference type="ARBA" id="ARBA00023136"/>
    </source>
</evidence>
<evidence type="ECO:0000256" key="3">
    <source>
        <dbReference type="ARBA" id="ARBA00022692"/>
    </source>
</evidence>
<organism evidence="10 11">
    <name type="scientific">Rubroshorea leprosula</name>
    <dbReference type="NCBI Taxonomy" id="152421"/>
    <lineage>
        <taxon>Eukaryota</taxon>
        <taxon>Viridiplantae</taxon>
        <taxon>Streptophyta</taxon>
        <taxon>Embryophyta</taxon>
        <taxon>Tracheophyta</taxon>
        <taxon>Spermatophyta</taxon>
        <taxon>Magnoliopsida</taxon>
        <taxon>eudicotyledons</taxon>
        <taxon>Gunneridae</taxon>
        <taxon>Pentapetalae</taxon>
        <taxon>rosids</taxon>
        <taxon>malvids</taxon>
        <taxon>Malvales</taxon>
        <taxon>Dipterocarpaceae</taxon>
        <taxon>Rubroshorea</taxon>
    </lineage>
</organism>
<sequence>MTAELHKGSMYVEQDSESFNNGGVRMNRDDDGHPKRTGTWVTASAHIIVAMNIGSGLLSLAWDMAQLGWIAGFGVLMAFSFITYFISTLLADCYESPDPVTRERNYTYMHAIAAHLRRSKDQAASSTMVTTLPATLS</sequence>
<keyword evidence="6 8" id="KW-0472">Membrane</keyword>
<proteinExistence type="predicted"/>
<evidence type="ECO:0000259" key="9">
    <source>
        <dbReference type="Pfam" id="PF01490"/>
    </source>
</evidence>
<evidence type="ECO:0000313" key="11">
    <source>
        <dbReference type="Proteomes" id="UP001054252"/>
    </source>
</evidence>
<evidence type="ECO:0000256" key="7">
    <source>
        <dbReference type="SAM" id="MobiDB-lite"/>
    </source>
</evidence>
<comment type="subcellular location">
    <subcellularLocation>
        <location evidence="1">Membrane</location>
    </subcellularLocation>
</comment>
<dbReference type="AlphaFoldDB" id="A0AAV5K9D1"/>
<accession>A0AAV5K9D1</accession>
<evidence type="ECO:0000313" key="10">
    <source>
        <dbReference type="EMBL" id="GKV19980.1"/>
    </source>
</evidence>
<feature type="region of interest" description="Disordered" evidence="7">
    <location>
        <begin position="16"/>
        <end position="35"/>
    </location>
</feature>
<keyword evidence="3 8" id="KW-0812">Transmembrane</keyword>
<dbReference type="InterPro" id="IPR013057">
    <property type="entry name" value="AA_transpt_TM"/>
</dbReference>
<evidence type="ECO:0000256" key="4">
    <source>
        <dbReference type="ARBA" id="ARBA00022970"/>
    </source>
</evidence>
<comment type="caution">
    <text evidence="10">The sequence shown here is derived from an EMBL/GenBank/DDBJ whole genome shotgun (WGS) entry which is preliminary data.</text>
</comment>
<feature type="transmembrane region" description="Helical" evidence="8">
    <location>
        <begin position="67"/>
        <end position="86"/>
    </location>
</feature>
<evidence type="ECO:0000256" key="8">
    <source>
        <dbReference type="SAM" id="Phobius"/>
    </source>
</evidence>
<feature type="domain" description="Amino acid transporter transmembrane" evidence="9">
    <location>
        <begin position="36"/>
        <end position="128"/>
    </location>
</feature>